<dbReference type="KEGG" id="mor:MOC_2065"/>
<dbReference type="RefSeq" id="WP_043379630.1">
    <property type="nucleotide sequence ID" value="NZ_CP003811.1"/>
</dbReference>
<accession>A0A089NTG5</accession>
<gene>
    <name evidence="1" type="ORF">MOC_2065</name>
</gene>
<name>A0A089NTG5_9HYPH</name>
<dbReference type="HOGENOM" id="CLU_2437462_0_0_5"/>
<sequence length="87" mass="9326">MIPPGQADVLLRRLAEALESPVEIFFQESGSEAGGASGSDCDPMPTLELLRLWHALREPRSRQRVLAAARQEARNLRATGATDAAAG</sequence>
<dbReference type="eggNOG" id="ENOG503000B">
    <property type="taxonomic scope" value="Bacteria"/>
</dbReference>
<dbReference type="AlphaFoldDB" id="A0A089NTG5"/>
<dbReference type="EMBL" id="CP003811">
    <property type="protein sequence ID" value="AIQ89820.1"/>
    <property type="molecule type" value="Genomic_DNA"/>
</dbReference>
<evidence type="ECO:0000313" key="2">
    <source>
        <dbReference type="Proteomes" id="UP000029492"/>
    </source>
</evidence>
<reference evidence="1 2" key="1">
    <citation type="journal article" date="2014" name="PLoS ONE">
        <title>Genome Information of Methylobacterium oryzae, a Plant-Probiotic Methylotroph in the Phyllosphere.</title>
        <authorList>
            <person name="Kwak M.J."/>
            <person name="Jeong H."/>
            <person name="Madhaiyan M."/>
            <person name="Lee Y."/>
            <person name="Sa T.M."/>
            <person name="Oh T.K."/>
            <person name="Kim J.F."/>
        </authorList>
    </citation>
    <scope>NUCLEOTIDE SEQUENCE [LARGE SCALE GENOMIC DNA]</scope>
    <source>
        <strain evidence="1 2">CBMB20</strain>
    </source>
</reference>
<proteinExistence type="predicted"/>
<organism evidence="1 2">
    <name type="scientific">Methylobacterium oryzae CBMB20</name>
    <dbReference type="NCBI Taxonomy" id="693986"/>
    <lineage>
        <taxon>Bacteria</taxon>
        <taxon>Pseudomonadati</taxon>
        <taxon>Pseudomonadota</taxon>
        <taxon>Alphaproteobacteria</taxon>
        <taxon>Hyphomicrobiales</taxon>
        <taxon>Methylobacteriaceae</taxon>
        <taxon>Methylobacterium</taxon>
    </lineage>
</organism>
<dbReference type="Proteomes" id="UP000029492">
    <property type="component" value="Chromosome"/>
</dbReference>
<keyword evidence="2" id="KW-1185">Reference proteome</keyword>
<dbReference type="GeneID" id="96604386"/>
<protein>
    <submittedName>
        <fullName evidence="1">Protein of unassigned function</fullName>
    </submittedName>
</protein>
<evidence type="ECO:0000313" key="1">
    <source>
        <dbReference type="EMBL" id="AIQ89820.1"/>
    </source>
</evidence>